<feature type="compositionally biased region" description="Low complexity" evidence="1">
    <location>
        <begin position="43"/>
        <end position="58"/>
    </location>
</feature>
<reference evidence="2 3" key="1">
    <citation type="submission" date="2017-05" db="EMBL/GenBank/DDBJ databases">
        <authorList>
            <person name="Varghese N."/>
            <person name="Submissions S."/>
        </authorList>
    </citation>
    <scope>NUCLEOTIDE SEQUENCE [LARGE SCALE GENOMIC DNA]</scope>
    <source>
        <strain evidence="2 3">SM16</strain>
    </source>
</reference>
<feature type="compositionally biased region" description="Pro residues" evidence="1">
    <location>
        <begin position="69"/>
        <end position="78"/>
    </location>
</feature>
<dbReference type="InterPro" id="IPR008160">
    <property type="entry name" value="Collagen"/>
</dbReference>
<dbReference type="PANTHER" id="PTHR24637">
    <property type="entry name" value="COLLAGEN"/>
    <property type="match status" value="1"/>
</dbReference>
<sequence>MPDSIHDTSFYALGALDLTGPQGPPGATGPAGPAGPQGPEGPPGDQGIQGPRGLQGPQGPVGPEGPIGPEGPPGPIGPAGPEGRGYTIPVNFTYTPTASERLLAHAFVDTVTFPTNFVGASSGFCLTPPTDYFAMAFIKNGVEAARVVVAPDGSVSFSTFNVPLAFVPGDRLIVQCPATTDASIADFAASIKGTRV</sequence>
<proteinExistence type="predicted"/>
<dbReference type="Proteomes" id="UP001157910">
    <property type="component" value="Unassembled WGS sequence"/>
</dbReference>
<evidence type="ECO:0000313" key="3">
    <source>
        <dbReference type="Proteomes" id="UP001157910"/>
    </source>
</evidence>
<accession>A0ABY1Q3M2</accession>
<keyword evidence="3" id="KW-1185">Reference proteome</keyword>
<dbReference type="EMBL" id="FXUI01000002">
    <property type="protein sequence ID" value="SMP58339.1"/>
    <property type="molecule type" value="Genomic_DNA"/>
</dbReference>
<dbReference type="Pfam" id="PF01391">
    <property type="entry name" value="Collagen"/>
    <property type="match status" value="1"/>
</dbReference>
<keyword evidence="2" id="KW-0176">Collagen</keyword>
<dbReference type="PANTHER" id="PTHR24637:SF428">
    <property type="entry name" value="SCAVENGER RECEPTOR CLASS A MEMBER 3"/>
    <property type="match status" value="1"/>
</dbReference>
<organism evidence="2 3">
    <name type="scientific">Novosphingobium panipatense</name>
    <dbReference type="NCBI Taxonomy" id="428991"/>
    <lineage>
        <taxon>Bacteria</taxon>
        <taxon>Pseudomonadati</taxon>
        <taxon>Pseudomonadota</taxon>
        <taxon>Alphaproteobacteria</taxon>
        <taxon>Sphingomonadales</taxon>
        <taxon>Sphingomonadaceae</taxon>
        <taxon>Novosphingobium</taxon>
    </lineage>
</organism>
<feature type="region of interest" description="Disordered" evidence="1">
    <location>
        <begin position="1"/>
        <end position="84"/>
    </location>
</feature>
<gene>
    <name evidence="2" type="ORF">SAMN06296065_102453</name>
</gene>
<dbReference type="RefSeq" id="WP_283405426.1">
    <property type="nucleotide sequence ID" value="NZ_FXUI01000002.1"/>
</dbReference>
<protein>
    <submittedName>
        <fullName evidence="2">Collagen triple helix repeat-containing protein</fullName>
    </submittedName>
</protein>
<name>A0ABY1Q3M2_9SPHN</name>
<evidence type="ECO:0000256" key="1">
    <source>
        <dbReference type="SAM" id="MobiDB-lite"/>
    </source>
</evidence>
<evidence type="ECO:0000313" key="2">
    <source>
        <dbReference type="EMBL" id="SMP58339.1"/>
    </source>
</evidence>
<comment type="caution">
    <text evidence="2">The sequence shown here is derived from an EMBL/GenBank/DDBJ whole genome shotgun (WGS) entry which is preliminary data.</text>
</comment>